<evidence type="ECO:0000313" key="3">
    <source>
        <dbReference type="Proteomes" id="UP000280547"/>
    </source>
</evidence>
<accession>A0A3G3MA47</accession>
<name>A0A3G3MA47_9CAUD</name>
<sequence>MITTVLSGIGAIALLYVLGYILVGAWCLWSLGR</sequence>
<dbReference type="EMBL" id="MH976515">
    <property type="protein sequence ID" value="AYR03283.1"/>
    <property type="molecule type" value="Genomic_DNA"/>
</dbReference>
<dbReference type="GeneID" id="70080889"/>
<keyword evidence="1" id="KW-0472">Membrane</keyword>
<keyword evidence="1" id="KW-1133">Transmembrane helix</keyword>
<feature type="transmembrane region" description="Helical" evidence="1">
    <location>
        <begin position="6"/>
        <end position="29"/>
    </location>
</feature>
<keyword evidence="1" id="KW-0812">Transmembrane</keyword>
<reference evidence="2 3" key="1">
    <citation type="submission" date="2018-09" db="EMBL/GenBank/DDBJ databases">
        <authorList>
            <person name="Amanuel B.M."/>
            <person name="Anspach C.J."/>
            <person name="Chiquito R.J."/>
            <person name="Gales J.M."/>
            <person name="Hall T."/>
            <person name="Hotaki K."/>
            <person name="Lozano B."/>
            <person name="Mugisha B."/>
            <person name="Fogarty M.P."/>
            <person name="Leadon S.A."/>
            <person name="Molloy S.D."/>
            <person name="Garlena R.A."/>
            <person name="Russell D.A."/>
            <person name="Pope W.H."/>
            <person name="Jacobs-Sera D."/>
            <person name="Hatfull G.F."/>
        </authorList>
    </citation>
    <scope>NUCLEOTIDE SEQUENCE [LARGE SCALE GENOMIC DNA]</scope>
</reference>
<dbReference type="Proteomes" id="UP000280547">
    <property type="component" value="Segment"/>
</dbReference>
<keyword evidence="3" id="KW-1185">Reference proteome</keyword>
<evidence type="ECO:0000256" key="1">
    <source>
        <dbReference type="SAM" id="Phobius"/>
    </source>
</evidence>
<organism evidence="2 3">
    <name type="scientific">Gordonia phage Octobien14</name>
    <dbReference type="NCBI Taxonomy" id="2483673"/>
    <lineage>
        <taxon>Viruses</taxon>
        <taxon>Duplodnaviria</taxon>
        <taxon>Heunggongvirae</taxon>
        <taxon>Uroviricota</taxon>
        <taxon>Caudoviricetes</taxon>
        <taxon>Deeyouvirinae</taxon>
        <taxon>Octobienvirus</taxon>
        <taxon>Octobienvirus octobien14</taxon>
    </lineage>
</organism>
<gene>
    <name evidence="2" type="primary">104</name>
    <name evidence="2" type="ORF">SEA_OCTOBIEN14_104</name>
</gene>
<evidence type="ECO:0000313" key="2">
    <source>
        <dbReference type="EMBL" id="AYR03283.1"/>
    </source>
</evidence>
<proteinExistence type="predicted"/>
<protein>
    <submittedName>
        <fullName evidence="2">Uncharacterized protein</fullName>
    </submittedName>
</protein>
<dbReference type="RefSeq" id="YP_010246344.1">
    <property type="nucleotide sequence ID" value="NC_060134.1"/>
</dbReference>
<dbReference type="KEGG" id="vg:70080889"/>